<name>A0A5J5LP31_HALHI</name>
<comment type="caution">
    <text evidence="2">The sequence shown here is derived from an EMBL/GenBank/DDBJ whole genome shotgun (WGS) entry which is preliminary data.</text>
</comment>
<organism evidence="2 3">
    <name type="scientific">Haloarcula hispanica</name>
    <dbReference type="NCBI Taxonomy" id="51589"/>
    <lineage>
        <taxon>Archaea</taxon>
        <taxon>Methanobacteriati</taxon>
        <taxon>Methanobacteriota</taxon>
        <taxon>Stenosarchaea group</taxon>
        <taxon>Halobacteria</taxon>
        <taxon>Halobacteriales</taxon>
        <taxon>Haloarculaceae</taxon>
        <taxon>Haloarcula</taxon>
    </lineage>
</organism>
<evidence type="ECO:0000313" key="3">
    <source>
        <dbReference type="Proteomes" id="UP000326244"/>
    </source>
</evidence>
<evidence type="ECO:0000313" key="2">
    <source>
        <dbReference type="EMBL" id="KAA9411230.1"/>
    </source>
</evidence>
<feature type="compositionally biased region" description="Basic and acidic residues" evidence="1">
    <location>
        <begin position="64"/>
        <end position="85"/>
    </location>
</feature>
<evidence type="ECO:0008006" key="4">
    <source>
        <dbReference type="Google" id="ProtNLM"/>
    </source>
</evidence>
<dbReference type="Pfam" id="PF24444">
    <property type="entry name" value="DUF7563"/>
    <property type="match status" value="1"/>
</dbReference>
<evidence type="ECO:0000256" key="1">
    <source>
        <dbReference type="SAM" id="MobiDB-lite"/>
    </source>
</evidence>
<proteinExistence type="predicted"/>
<dbReference type="EMBL" id="RQWK01000001">
    <property type="protein sequence ID" value="KAA9411230.1"/>
    <property type="molecule type" value="Genomic_DNA"/>
</dbReference>
<feature type="region of interest" description="Disordered" evidence="1">
    <location>
        <begin position="1"/>
        <end position="25"/>
    </location>
</feature>
<gene>
    <name evidence="2" type="ORF">EGO51_13245</name>
</gene>
<dbReference type="InterPro" id="IPR055985">
    <property type="entry name" value="DUF7563"/>
</dbReference>
<reference evidence="2 3" key="1">
    <citation type="submission" date="2018-11" db="EMBL/GenBank/DDBJ databases">
        <title>Genomic analysis of Haloarcula hispanica CBA1121.</title>
        <authorList>
            <person name="Kim Y.B."/>
            <person name="Roh S.W."/>
        </authorList>
    </citation>
    <scope>NUCLEOTIDE SEQUENCE [LARGE SCALE GENOMIC DNA]</scope>
    <source>
        <strain evidence="2 3">CBA1121</strain>
    </source>
</reference>
<accession>A0A5J5LP31</accession>
<sequence length="91" mass="10470">MQRQTPSGDTPDSTTQPEAKTCQNCGSHVSRKFRRIFGDRENVAHRCYDCDSNTRLYRGSAAGKDVDRADPRNRDRQSADYERNWRTSSNN</sequence>
<feature type="region of interest" description="Disordered" evidence="1">
    <location>
        <begin position="59"/>
        <end position="91"/>
    </location>
</feature>
<protein>
    <recommendedName>
        <fullName evidence="4">Small CPxCG-related zinc finger protein</fullName>
    </recommendedName>
</protein>
<dbReference type="AlphaFoldDB" id="A0A5J5LP31"/>
<dbReference type="Proteomes" id="UP000326244">
    <property type="component" value="Unassembled WGS sequence"/>
</dbReference>